<dbReference type="GO" id="GO:0008270">
    <property type="term" value="F:zinc ion binding"/>
    <property type="evidence" value="ECO:0007669"/>
    <property type="project" value="UniProtKB-KW"/>
</dbReference>
<dbReference type="Pfam" id="PF02176">
    <property type="entry name" value="zf-TRAF"/>
    <property type="match status" value="1"/>
</dbReference>
<sequence>MTAFVKYQPYLPTDRVINLTLPDLLVCTICDGIAWLPVACRNCEKPFCLPCIETWKTQREDLITCPHDCSEFIQRACPPSIIHILNTLQVTCRYKTNGCAETLSYNNLEKHEKGCGYRLMTCSGCDEKIVQKEFQEHESNCALVSLTCKECKSVYQRHQQDEHTEITCLRVQLHQLRDRMIQKEKDYNEKQHALESQVNDLNQILAQISI</sequence>
<evidence type="ECO:0000256" key="4">
    <source>
        <dbReference type="PROSITE-ProRule" id="PRU00455"/>
    </source>
</evidence>
<feature type="domain" description="SIAH-type" evidence="5">
    <location>
        <begin position="87"/>
        <end position="164"/>
    </location>
</feature>
<dbReference type="SUPFAM" id="SSF57850">
    <property type="entry name" value="RING/U-box"/>
    <property type="match status" value="1"/>
</dbReference>
<evidence type="ECO:0000256" key="2">
    <source>
        <dbReference type="ARBA" id="ARBA00022771"/>
    </source>
</evidence>
<evidence type="ECO:0000256" key="3">
    <source>
        <dbReference type="ARBA" id="ARBA00022833"/>
    </source>
</evidence>
<dbReference type="EMBL" id="CAJNOG010000023">
    <property type="protein sequence ID" value="CAF0781754.1"/>
    <property type="molecule type" value="Genomic_DNA"/>
</dbReference>
<dbReference type="PROSITE" id="PS51081">
    <property type="entry name" value="ZF_SIAH"/>
    <property type="match status" value="1"/>
</dbReference>
<dbReference type="EMBL" id="CAJOAZ010002943">
    <property type="protein sequence ID" value="CAF3972528.1"/>
    <property type="molecule type" value="Genomic_DNA"/>
</dbReference>
<dbReference type="PANTHER" id="PTHR10131:SF94">
    <property type="entry name" value="TNF RECEPTOR-ASSOCIATED FACTOR 4"/>
    <property type="match status" value="1"/>
</dbReference>
<keyword evidence="2 4" id="KW-0863">Zinc-finger</keyword>
<keyword evidence="3" id="KW-0862">Zinc</keyword>
<dbReference type="SUPFAM" id="SSF49599">
    <property type="entry name" value="TRAF domain-like"/>
    <property type="match status" value="1"/>
</dbReference>
<gene>
    <name evidence="6" type="ORF">JYZ213_LOCUS4218</name>
    <name evidence="7" type="ORF">OXD698_LOCUS27911</name>
</gene>
<organism evidence="6 8">
    <name type="scientific">Adineta steineri</name>
    <dbReference type="NCBI Taxonomy" id="433720"/>
    <lineage>
        <taxon>Eukaryota</taxon>
        <taxon>Metazoa</taxon>
        <taxon>Spiralia</taxon>
        <taxon>Gnathifera</taxon>
        <taxon>Rotifera</taxon>
        <taxon>Eurotatoria</taxon>
        <taxon>Bdelloidea</taxon>
        <taxon>Adinetida</taxon>
        <taxon>Adinetidae</taxon>
        <taxon>Adineta</taxon>
    </lineage>
</organism>
<dbReference type="Gene3D" id="3.30.40.10">
    <property type="entry name" value="Zinc/RING finger domain, C3HC4 (zinc finger)"/>
    <property type="match status" value="2"/>
</dbReference>
<evidence type="ECO:0000313" key="8">
    <source>
        <dbReference type="Proteomes" id="UP000663845"/>
    </source>
</evidence>
<evidence type="ECO:0000313" key="6">
    <source>
        <dbReference type="EMBL" id="CAF0781754.1"/>
    </source>
</evidence>
<dbReference type="InterPro" id="IPR013083">
    <property type="entry name" value="Znf_RING/FYVE/PHD"/>
</dbReference>
<dbReference type="InterPro" id="IPR001293">
    <property type="entry name" value="Znf_TRAF"/>
</dbReference>
<dbReference type="AlphaFoldDB" id="A0A813RBK4"/>
<protein>
    <recommendedName>
        <fullName evidence="5">SIAH-type domain-containing protein</fullName>
    </recommendedName>
</protein>
<proteinExistence type="predicted"/>
<comment type="caution">
    <text evidence="6">The sequence shown here is derived from an EMBL/GenBank/DDBJ whole genome shotgun (WGS) entry which is preliminary data.</text>
</comment>
<keyword evidence="1" id="KW-0479">Metal-binding</keyword>
<evidence type="ECO:0000256" key="1">
    <source>
        <dbReference type="ARBA" id="ARBA00022723"/>
    </source>
</evidence>
<dbReference type="Proteomes" id="UP000663844">
    <property type="component" value="Unassembled WGS sequence"/>
</dbReference>
<reference evidence="6" key="1">
    <citation type="submission" date="2021-02" db="EMBL/GenBank/DDBJ databases">
        <authorList>
            <person name="Nowell W R."/>
        </authorList>
    </citation>
    <scope>NUCLEOTIDE SEQUENCE</scope>
</reference>
<dbReference type="Proteomes" id="UP000663845">
    <property type="component" value="Unassembled WGS sequence"/>
</dbReference>
<dbReference type="InterPro" id="IPR013010">
    <property type="entry name" value="Znf_SIAH"/>
</dbReference>
<accession>A0A813RBK4</accession>
<name>A0A813RBK4_9BILA</name>
<dbReference type="PANTHER" id="PTHR10131">
    <property type="entry name" value="TNF RECEPTOR ASSOCIATED FACTOR"/>
    <property type="match status" value="1"/>
</dbReference>
<evidence type="ECO:0000259" key="5">
    <source>
        <dbReference type="PROSITE" id="PS51081"/>
    </source>
</evidence>
<evidence type="ECO:0000313" key="7">
    <source>
        <dbReference type="EMBL" id="CAF3972528.1"/>
    </source>
</evidence>